<dbReference type="Proteomes" id="UP000003240">
    <property type="component" value="Unassembled WGS sequence"/>
</dbReference>
<proteinExistence type="predicted"/>
<protein>
    <submittedName>
        <fullName evidence="1">Uncharacterized protein</fullName>
    </submittedName>
</protein>
<sequence>MFAKFCPFCGKETVSSTRPAYIEIGEWDEHADKWEEEYGVSEYVCSECNCRFFA</sequence>
<dbReference type="STRING" id="1009370.ALO_12501"/>
<evidence type="ECO:0000313" key="1">
    <source>
        <dbReference type="EMBL" id="EGO63528.1"/>
    </source>
</evidence>
<gene>
    <name evidence="1" type="ORF">ALO_12501</name>
</gene>
<accession>F7NK87</accession>
<keyword evidence="2" id="KW-1185">Reference proteome</keyword>
<organism evidence="1 2">
    <name type="scientific">Acetonema longum DSM 6540</name>
    <dbReference type="NCBI Taxonomy" id="1009370"/>
    <lineage>
        <taxon>Bacteria</taxon>
        <taxon>Bacillati</taxon>
        <taxon>Bacillota</taxon>
        <taxon>Negativicutes</taxon>
        <taxon>Acetonemataceae</taxon>
        <taxon>Acetonema</taxon>
    </lineage>
</organism>
<reference evidence="1 2" key="1">
    <citation type="journal article" date="2011" name="EMBO J.">
        <title>Structural diversity of bacterial flagellar motors.</title>
        <authorList>
            <person name="Chen S."/>
            <person name="Beeby M."/>
            <person name="Murphy G.E."/>
            <person name="Leadbetter J.R."/>
            <person name="Hendrixson D.R."/>
            <person name="Briegel A."/>
            <person name="Li Z."/>
            <person name="Shi J."/>
            <person name="Tocheva E.I."/>
            <person name="Muller A."/>
            <person name="Dobro M.J."/>
            <person name="Jensen G.J."/>
        </authorList>
    </citation>
    <scope>NUCLEOTIDE SEQUENCE [LARGE SCALE GENOMIC DNA]</scope>
    <source>
        <strain evidence="1 2">DSM 6540</strain>
    </source>
</reference>
<evidence type="ECO:0000313" key="2">
    <source>
        <dbReference type="Proteomes" id="UP000003240"/>
    </source>
</evidence>
<dbReference type="EMBL" id="AFGF01000107">
    <property type="protein sequence ID" value="EGO63528.1"/>
    <property type="molecule type" value="Genomic_DNA"/>
</dbReference>
<dbReference type="AlphaFoldDB" id="F7NK87"/>
<name>F7NK87_9FIRM</name>
<comment type="caution">
    <text evidence="1">The sequence shown here is derived from an EMBL/GenBank/DDBJ whole genome shotgun (WGS) entry which is preliminary data.</text>
</comment>